<protein>
    <recommendedName>
        <fullName evidence="1">DUF6900 domain-containing protein</fullName>
    </recommendedName>
</protein>
<dbReference type="Proteomes" id="UP001234916">
    <property type="component" value="Chromosome"/>
</dbReference>
<evidence type="ECO:0000313" key="2">
    <source>
        <dbReference type="EMBL" id="WIM04483.1"/>
    </source>
</evidence>
<dbReference type="EMBL" id="CP107246">
    <property type="protein sequence ID" value="WIM04483.1"/>
    <property type="molecule type" value="Genomic_DNA"/>
</dbReference>
<reference evidence="2" key="1">
    <citation type="journal article" date="2023" name="Nat. Microbiol.">
        <title>Enrichment and characterization of a nitric oxide-reducing microbial community in a continuous bioreactor.</title>
        <authorList>
            <person name="Garrido-Amador P."/>
            <person name="Stortenbeker N."/>
            <person name="Wessels H.J.C.T."/>
            <person name="Speth D.R."/>
            <person name="Garcia-Heredia I."/>
            <person name="Kartal B."/>
        </authorList>
    </citation>
    <scope>NUCLEOTIDE SEQUENCE</scope>
    <source>
        <strain evidence="2">MAG1</strain>
    </source>
</reference>
<dbReference type="KEGG" id="npv:OHM77_07125"/>
<dbReference type="AlphaFoldDB" id="A0AA49IWG6"/>
<dbReference type="Pfam" id="PF21841">
    <property type="entry name" value="DUF6900"/>
    <property type="match status" value="1"/>
</dbReference>
<name>A0AA49IWG6_9PROT</name>
<sequence>MTKQAAKDLDQQLKQIALDHLFIETLETRHSDRLDFHDVSVWAVKSALLAAYEAGRQAAKQD</sequence>
<dbReference type="InterPro" id="IPR054195">
    <property type="entry name" value="DUF6900"/>
</dbReference>
<gene>
    <name evidence="2" type="ORF">OHM77_07125</name>
</gene>
<feature type="domain" description="DUF6900" evidence="1">
    <location>
        <begin position="9"/>
        <end position="59"/>
    </location>
</feature>
<proteinExistence type="predicted"/>
<organism evidence="2">
    <name type="scientific">Candidatus Nitricoxidivorans perseverans</name>
    <dbReference type="NCBI Taxonomy" id="2975601"/>
    <lineage>
        <taxon>Bacteria</taxon>
        <taxon>Pseudomonadati</taxon>
        <taxon>Pseudomonadota</taxon>
        <taxon>Betaproteobacteria</taxon>
        <taxon>Nitrosomonadales</taxon>
        <taxon>Sterolibacteriaceae</taxon>
        <taxon>Candidatus Nitricoxidivorans</taxon>
    </lineage>
</organism>
<accession>A0AA49IWG6</accession>
<evidence type="ECO:0000259" key="1">
    <source>
        <dbReference type="Pfam" id="PF21841"/>
    </source>
</evidence>